<dbReference type="PANTHER" id="PTHR32305:SF15">
    <property type="entry name" value="PROTEIN RHSA-RELATED"/>
    <property type="match status" value="1"/>
</dbReference>
<dbReference type="InterPro" id="IPR050708">
    <property type="entry name" value="T6SS_VgrG/RHS"/>
</dbReference>
<dbReference type="SUPFAM" id="SSF102824">
    <property type="entry name" value="Colicin D/E5 nuclease domain"/>
    <property type="match status" value="1"/>
</dbReference>
<dbReference type="RefSeq" id="WP_319787213.1">
    <property type="nucleotide sequence ID" value="NZ_JAWXRD010000040.1"/>
</dbReference>
<keyword evidence="5" id="KW-1185">Reference proteome</keyword>
<dbReference type="InterPro" id="IPR037178">
    <property type="entry name" value="ColicinD_C_sf"/>
</dbReference>
<dbReference type="NCBIfam" id="TIGR01643">
    <property type="entry name" value="YD_repeat_2x"/>
    <property type="match status" value="1"/>
</dbReference>
<dbReference type="Gene3D" id="2.180.10.10">
    <property type="entry name" value="RHS repeat-associated core"/>
    <property type="match status" value="1"/>
</dbReference>
<dbReference type="InterPro" id="IPR006530">
    <property type="entry name" value="YD"/>
</dbReference>
<comment type="caution">
    <text evidence="4">The sequence shown here is derived from an EMBL/GenBank/DDBJ whole genome shotgun (WGS) entry which is preliminary data.</text>
</comment>
<feature type="domain" description="RHS protein conserved region" evidence="2">
    <location>
        <begin position="104"/>
        <end position="137"/>
    </location>
</feature>
<gene>
    <name evidence="4" type="ORF">SIK69_22885</name>
</gene>
<organism evidence="4 5">
    <name type="scientific">Scandinavium lactucae</name>
    <dbReference type="NCBI Taxonomy" id="3095028"/>
    <lineage>
        <taxon>Bacteria</taxon>
        <taxon>Pseudomonadati</taxon>
        <taxon>Pseudomonadota</taxon>
        <taxon>Gammaproteobacteria</taxon>
        <taxon>Enterobacterales</taxon>
        <taxon>Enterobacteriaceae</taxon>
        <taxon>Scandinavium</taxon>
    </lineage>
</organism>
<dbReference type="InterPro" id="IPR024440">
    <property type="entry name" value="ColicinD_C"/>
</dbReference>
<evidence type="ECO:0000313" key="5">
    <source>
        <dbReference type="Proteomes" id="UP001275664"/>
    </source>
</evidence>
<feature type="non-terminal residue" evidence="4">
    <location>
        <position position="1"/>
    </location>
</feature>
<sequence>GWRPQRWRYRWNALSQLSGFITPGGARWRYAYDPFGRRIRKEKLWDSPPATRPVGWEYQWSGDQLIAETPVYADGTAACEESIHWLYAPGGLTPLARQEKGRLHYVVSDHLGTPRELLTEQGKRAWAGRLSIWGRCRQWAVAANDADKLSCNLRFAGQYEDEESGLHYNRFRYYDTETGQYLTPDPIGLAGGVNPYGYVHNPLSWVDPLGLACVCPLFDSKQLQKKFKHAIDFGVSGNANKTGLEAFENAMRTHINLSSTSVIKGTYRWKQDVYHHYDPNTNLDVMTDMDGNFISGWKLSERQVAELEGGGNVF</sequence>
<dbReference type="InterPro" id="IPR001826">
    <property type="entry name" value="RHS"/>
</dbReference>
<comment type="similarity">
    <text evidence="1">Belongs to the RHS family.</text>
</comment>
<accession>A0ABU4QVM3</accession>
<protein>
    <submittedName>
        <fullName evidence="4">RHS repeat-associated core domain-containing protein</fullName>
    </submittedName>
</protein>
<dbReference type="InterPro" id="IPR038233">
    <property type="entry name" value="Colicin_D/E5_nuclease"/>
</dbReference>
<name>A0ABU4QVM3_9ENTR</name>
<evidence type="ECO:0000259" key="3">
    <source>
        <dbReference type="Pfam" id="PF11429"/>
    </source>
</evidence>
<evidence type="ECO:0000259" key="2">
    <source>
        <dbReference type="Pfam" id="PF03527"/>
    </source>
</evidence>
<dbReference type="Pfam" id="PF11429">
    <property type="entry name" value="Colicin_D"/>
    <property type="match status" value="1"/>
</dbReference>
<feature type="domain" description="Colicin D C-terminal" evidence="3">
    <location>
        <begin position="222"/>
        <end position="304"/>
    </location>
</feature>
<dbReference type="PANTHER" id="PTHR32305">
    <property type="match status" value="1"/>
</dbReference>
<dbReference type="NCBIfam" id="TIGR03696">
    <property type="entry name" value="Rhs_assc_core"/>
    <property type="match status" value="1"/>
</dbReference>
<dbReference type="InterPro" id="IPR022385">
    <property type="entry name" value="Rhs_assc_core"/>
</dbReference>
<dbReference type="Gene3D" id="3.10.450.200">
    <property type="match status" value="1"/>
</dbReference>
<evidence type="ECO:0000313" key="4">
    <source>
        <dbReference type="EMBL" id="MDX6043042.1"/>
    </source>
</evidence>
<evidence type="ECO:0000256" key="1">
    <source>
        <dbReference type="ARBA" id="ARBA00009455"/>
    </source>
</evidence>
<proteinExistence type="inferred from homology"/>
<dbReference type="Pfam" id="PF03527">
    <property type="entry name" value="RHS"/>
    <property type="match status" value="1"/>
</dbReference>
<dbReference type="Proteomes" id="UP001275664">
    <property type="component" value="Unassembled WGS sequence"/>
</dbReference>
<reference evidence="4 5" key="1">
    <citation type="submission" date="2023-11" db="EMBL/GenBank/DDBJ databases">
        <title>Scandinavium wanjuensis sp. nov., isolated from lettuce South Korea.</title>
        <authorList>
            <person name="Park J."/>
            <person name="Park S."/>
            <person name="Oh K.K."/>
            <person name="Cho G.S."/>
            <person name="Franz C.M.A.P."/>
        </authorList>
    </citation>
    <scope>NUCLEOTIDE SEQUENCE [LARGE SCALE GENOMIC DNA]</scope>
    <source>
        <strain evidence="4 5">V105_6</strain>
    </source>
</reference>
<dbReference type="PRINTS" id="PR00394">
    <property type="entry name" value="RHSPROTEIN"/>
</dbReference>
<dbReference type="EMBL" id="JAWXRD010000040">
    <property type="protein sequence ID" value="MDX6043042.1"/>
    <property type="molecule type" value="Genomic_DNA"/>
</dbReference>